<dbReference type="Proteomes" id="UP001170310">
    <property type="component" value="Unassembled WGS sequence"/>
</dbReference>
<keyword evidence="3 4" id="KW-0456">Lyase</keyword>
<protein>
    <submittedName>
        <fullName evidence="5">Pyridoxal-dependent decarboxylase</fullName>
    </submittedName>
</protein>
<keyword evidence="6" id="KW-1185">Reference proteome</keyword>
<dbReference type="RefSeq" id="WP_303522130.1">
    <property type="nucleotide sequence ID" value="NZ_JAUOQO010000306.1"/>
</dbReference>
<reference evidence="5" key="1">
    <citation type="submission" date="2023-07" db="EMBL/GenBank/DDBJ databases">
        <title>Genome content predicts the carbon catabolic preferences of heterotrophic bacteria.</title>
        <authorList>
            <person name="Gralka M."/>
        </authorList>
    </citation>
    <scope>NUCLEOTIDE SEQUENCE</scope>
    <source>
        <strain evidence="5">E2R20</strain>
    </source>
</reference>
<gene>
    <name evidence="5" type="ORF">Q4528_13740</name>
</gene>
<dbReference type="InterPro" id="IPR015424">
    <property type="entry name" value="PyrdxlP-dep_Trfase"/>
</dbReference>
<proteinExistence type="inferred from homology"/>
<evidence type="ECO:0000313" key="5">
    <source>
        <dbReference type="EMBL" id="MDO6575173.1"/>
    </source>
</evidence>
<dbReference type="GO" id="GO:0030170">
    <property type="term" value="F:pyridoxal phosphate binding"/>
    <property type="evidence" value="ECO:0007669"/>
    <property type="project" value="InterPro"/>
</dbReference>
<comment type="caution">
    <text evidence="5">The sequence shown here is derived from an EMBL/GenBank/DDBJ whole genome shotgun (WGS) entry which is preliminary data.</text>
</comment>
<accession>A0AAW7YVP8</accession>
<sequence>MPELAPSCAGVELADSWAVDLHKSLNAPFDAGVVLVRDRSTLVQAMAARGAYLPAQSGHWEPSDSTPELSRR</sequence>
<dbReference type="EMBL" id="JAUOQO010000306">
    <property type="protein sequence ID" value="MDO6575173.1"/>
    <property type="molecule type" value="Genomic_DNA"/>
</dbReference>
<feature type="non-terminal residue" evidence="5">
    <location>
        <position position="72"/>
    </location>
</feature>
<dbReference type="SUPFAM" id="SSF53383">
    <property type="entry name" value="PLP-dependent transferases"/>
    <property type="match status" value="1"/>
</dbReference>
<name>A0AAW7YVP8_9STAP</name>
<comment type="cofactor">
    <cofactor evidence="1 4">
        <name>pyridoxal 5'-phosphate</name>
        <dbReference type="ChEBI" id="CHEBI:597326"/>
    </cofactor>
</comment>
<dbReference type="GO" id="GO:0019752">
    <property type="term" value="P:carboxylic acid metabolic process"/>
    <property type="evidence" value="ECO:0007669"/>
    <property type="project" value="InterPro"/>
</dbReference>
<organism evidence="5 6">
    <name type="scientific">Staphylococcus pasteuri_A</name>
    <dbReference type="NCBI Taxonomy" id="3062664"/>
    <lineage>
        <taxon>Bacteria</taxon>
        <taxon>Bacillati</taxon>
        <taxon>Bacillota</taxon>
        <taxon>Bacilli</taxon>
        <taxon>Bacillales</taxon>
        <taxon>Staphylococcaceae</taxon>
        <taxon>Staphylococcus</taxon>
    </lineage>
</organism>
<dbReference type="GO" id="GO:0004058">
    <property type="term" value="F:aromatic-L-amino-acid decarboxylase activity"/>
    <property type="evidence" value="ECO:0007669"/>
    <property type="project" value="UniProtKB-ARBA"/>
</dbReference>
<comment type="similarity">
    <text evidence="4">Belongs to the group II decarboxylase family.</text>
</comment>
<evidence type="ECO:0000256" key="1">
    <source>
        <dbReference type="ARBA" id="ARBA00001933"/>
    </source>
</evidence>
<keyword evidence="2 4" id="KW-0663">Pyridoxal phosphate</keyword>
<dbReference type="AlphaFoldDB" id="A0AAW7YVP8"/>
<dbReference type="Pfam" id="PF00282">
    <property type="entry name" value="Pyridoxal_deC"/>
    <property type="match status" value="1"/>
</dbReference>
<evidence type="ECO:0000256" key="2">
    <source>
        <dbReference type="ARBA" id="ARBA00022898"/>
    </source>
</evidence>
<dbReference type="InterPro" id="IPR002129">
    <property type="entry name" value="PyrdxlP-dep_de-COase"/>
</dbReference>
<evidence type="ECO:0000313" key="6">
    <source>
        <dbReference type="Proteomes" id="UP001170310"/>
    </source>
</evidence>
<evidence type="ECO:0000256" key="3">
    <source>
        <dbReference type="ARBA" id="ARBA00023239"/>
    </source>
</evidence>
<dbReference type="Gene3D" id="3.40.640.10">
    <property type="entry name" value="Type I PLP-dependent aspartate aminotransferase-like (Major domain)"/>
    <property type="match status" value="1"/>
</dbReference>
<dbReference type="InterPro" id="IPR015421">
    <property type="entry name" value="PyrdxlP-dep_Trfase_major"/>
</dbReference>
<evidence type="ECO:0000256" key="4">
    <source>
        <dbReference type="RuleBase" id="RU000382"/>
    </source>
</evidence>